<organism evidence="1 2">
    <name type="scientific">Mucilaginibacter limnophilus</name>
    <dbReference type="NCBI Taxonomy" id="1932778"/>
    <lineage>
        <taxon>Bacteria</taxon>
        <taxon>Pseudomonadati</taxon>
        <taxon>Bacteroidota</taxon>
        <taxon>Sphingobacteriia</taxon>
        <taxon>Sphingobacteriales</taxon>
        <taxon>Sphingobacteriaceae</taxon>
        <taxon>Mucilaginibacter</taxon>
    </lineage>
</organism>
<reference evidence="1 2" key="1">
    <citation type="submission" date="2019-01" db="EMBL/GenBank/DDBJ databases">
        <authorList>
            <person name="Chen W.-M."/>
        </authorList>
    </citation>
    <scope>NUCLEOTIDE SEQUENCE [LARGE SCALE GENOMIC DNA]</scope>
    <source>
        <strain evidence="1 2">YBJ-36</strain>
    </source>
</reference>
<gene>
    <name evidence="1" type="ORF">EOD41_04045</name>
</gene>
<dbReference type="EMBL" id="SACK01000001">
    <property type="protein sequence ID" value="RVU03114.1"/>
    <property type="molecule type" value="Genomic_DNA"/>
</dbReference>
<protein>
    <submittedName>
        <fullName evidence="1">STAS/SEC14 domain-containing protein</fullName>
    </submittedName>
</protein>
<dbReference type="InterPro" id="IPR036513">
    <property type="entry name" value="STAS_dom_sf"/>
</dbReference>
<dbReference type="SUPFAM" id="SSF52091">
    <property type="entry name" value="SpoIIaa-like"/>
    <property type="match status" value="1"/>
</dbReference>
<comment type="caution">
    <text evidence="1">The sequence shown here is derived from an EMBL/GenBank/DDBJ whole genome shotgun (WGS) entry which is preliminary data.</text>
</comment>
<dbReference type="InterPro" id="IPR038396">
    <property type="entry name" value="SpoIIAA-like_sf"/>
</dbReference>
<proteinExistence type="predicted"/>
<dbReference type="Gene3D" id="3.40.50.10600">
    <property type="entry name" value="SpoIIaa-like domains"/>
    <property type="match status" value="1"/>
</dbReference>
<keyword evidence="2" id="KW-1185">Reference proteome</keyword>
<dbReference type="AlphaFoldDB" id="A0A3S2UNX4"/>
<dbReference type="RefSeq" id="WP_127703479.1">
    <property type="nucleotide sequence ID" value="NZ_SACK01000001.1"/>
</dbReference>
<name>A0A3S2UNX4_9SPHI</name>
<evidence type="ECO:0000313" key="2">
    <source>
        <dbReference type="Proteomes" id="UP000282759"/>
    </source>
</evidence>
<dbReference type="Proteomes" id="UP000282759">
    <property type="component" value="Unassembled WGS sequence"/>
</dbReference>
<dbReference type="OrthoDB" id="555504at2"/>
<dbReference type="InterPro" id="IPR021866">
    <property type="entry name" value="SpoIIAA-like"/>
</dbReference>
<accession>A0A3S2UNX4</accession>
<sequence>MLRKIGDMPEHVLGIHAVDEVRKEDIEKVLIPGLRELVDKQGAIHYLLIIETNIRNFTAGALLQDIKAGLKYYGKWKKIAIVTDQKGVAWFSSAFRLFIPGKSKGFPLNKLDEAVIWVSAKN</sequence>
<evidence type="ECO:0000313" key="1">
    <source>
        <dbReference type="EMBL" id="RVU03114.1"/>
    </source>
</evidence>
<dbReference type="Pfam" id="PF11964">
    <property type="entry name" value="SpoIIAA-like"/>
    <property type="match status" value="1"/>
</dbReference>